<evidence type="ECO:0000313" key="4">
    <source>
        <dbReference type="Proteomes" id="UP000546007"/>
    </source>
</evidence>
<protein>
    <submittedName>
        <fullName evidence="3">DsbC/DsbD-like thiol-disulfide interchange protein</fullName>
    </submittedName>
</protein>
<accession>A0A7W6HZA1</accession>
<feature type="chain" id="PRO_5030617706" evidence="1">
    <location>
        <begin position="22"/>
        <end position="185"/>
    </location>
</feature>
<dbReference type="OrthoDB" id="767251at2"/>
<dbReference type="InterPro" id="IPR028250">
    <property type="entry name" value="DsbDN"/>
</dbReference>
<sequence length="185" mass="21293">MKKWICLAVLCLMGVVLQAQEHVALNAKEVMKIMKSMNYTNHQHVRIYACSDLESVKEGDVVKVGIYFSIEEGWNIYDNNPEGHGYLPTRVEWNVPEGCKVEKVEWQKPVKLSEGMDKMGYFHGCFVVVTIRVEKLPKTAFEVVADCEWQMCDDRQCIHKKGTATVRIANEGTKKTEFYGILKKW</sequence>
<name>A0A7W6HZA1_9BACT</name>
<dbReference type="AlphaFoldDB" id="A0A7W6HZA1"/>
<organism evidence="3 4">
    <name type="scientific">Butyricimonas faecihominis</name>
    <dbReference type="NCBI Taxonomy" id="1472416"/>
    <lineage>
        <taxon>Bacteria</taxon>
        <taxon>Pseudomonadati</taxon>
        <taxon>Bacteroidota</taxon>
        <taxon>Bacteroidia</taxon>
        <taxon>Bacteroidales</taxon>
        <taxon>Odoribacteraceae</taxon>
        <taxon>Butyricimonas</taxon>
    </lineage>
</organism>
<evidence type="ECO:0000256" key="1">
    <source>
        <dbReference type="SAM" id="SignalP"/>
    </source>
</evidence>
<feature type="domain" description="Thiol:disulfide interchange protein DsbD N-terminal" evidence="2">
    <location>
        <begin position="58"/>
        <end position="161"/>
    </location>
</feature>
<keyword evidence="4" id="KW-1185">Reference proteome</keyword>
<dbReference type="EMBL" id="JACIES010000012">
    <property type="protein sequence ID" value="MBB4027759.1"/>
    <property type="molecule type" value="Genomic_DNA"/>
</dbReference>
<dbReference type="Proteomes" id="UP000546007">
    <property type="component" value="Unassembled WGS sequence"/>
</dbReference>
<dbReference type="GeneID" id="93099809"/>
<keyword evidence="1" id="KW-0732">Signal</keyword>
<reference evidence="3 4" key="1">
    <citation type="submission" date="2020-08" db="EMBL/GenBank/DDBJ databases">
        <title>Genomic Encyclopedia of Type Strains, Phase IV (KMG-IV): sequencing the most valuable type-strain genomes for metagenomic binning, comparative biology and taxonomic classification.</title>
        <authorList>
            <person name="Goeker M."/>
        </authorList>
    </citation>
    <scope>NUCLEOTIDE SEQUENCE [LARGE SCALE GENOMIC DNA]</scope>
    <source>
        <strain evidence="3 4">DSM 105721</strain>
    </source>
</reference>
<gene>
    <name evidence="3" type="ORF">GGR14_003573</name>
</gene>
<evidence type="ECO:0000259" key="2">
    <source>
        <dbReference type="Pfam" id="PF11412"/>
    </source>
</evidence>
<evidence type="ECO:0000313" key="3">
    <source>
        <dbReference type="EMBL" id="MBB4027759.1"/>
    </source>
</evidence>
<dbReference type="RefSeq" id="WP_124315660.1">
    <property type="nucleotide sequence ID" value="NZ_AP028155.1"/>
</dbReference>
<proteinExistence type="predicted"/>
<dbReference type="Pfam" id="PF11412">
    <property type="entry name" value="DsbD_N"/>
    <property type="match status" value="1"/>
</dbReference>
<comment type="caution">
    <text evidence="3">The sequence shown here is derived from an EMBL/GenBank/DDBJ whole genome shotgun (WGS) entry which is preliminary data.</text>
</comment>
<feature type="signal peptide" evidence="1">
    <location>
        <begin position="1"/>
        <end position="21"/>
    </location>
</feature>